<reference evidence="2" key="1">
    <citation type="submission" date="2016-10" db="EMBL/GenBank/DDBJ databases">
        <authorList>
            <person name="Varghese N."/>
            <person name="Submissions S."/>
        </authorList>
    </citation>
    <scope>NUCLEOTIDE SEQUENCE [LARGE SCALE GENOMIC DNA]</scope>
    <source>
        <strain evidence="2">DSM 28463</strain>
    </source>
</reference>
<dbReference type="STRING" id="1005928.SAMN04487859_102251"/>
<accession>A0A1I4Z2Z1</accession>
<dbReference type="SUPFAM" id="SSF52540">
    <property type="entry name" value="P-loop containing nucleoside triphosphate hydrolases"/>
    <property type="match status" value="1"/>
</dbReference>
<dbReference type="OrthoDB" id="9255587at2"/>
<dbReference type="EMBL" id="FOVP01000002">
    <property type="protein sequence ID" value="SFN44557.1"/>
    <property type="molecule type" value="Genomic_DNA"/>
</dbReference>
<name>A0A1I4Z2Z1_9RHOB</name>
<sequence>MTRRYIVVYQMGKVASTSIVSTLNELQDISAVQCHFLGEKALAAIVPTITGANVPLYFFKHQLGQFIENIRITRRVNLIRAKLFGDERLVVISLARNPVEWARSGVVQDVEGYLPSFKSLCKTKSLPCQTDAEIVTNGLKCVLDESCSLLEKAGGIDAYLAEVENDPAVFKDTIFEDNPGTTRLLRLFLRPANWFEKHFETALGIYIKDMKEDRGVWTTTSPNADYVIVRYEEMPNSLAQWLNKNHVCEIADFKRENISGAKQFSKEVADVFSSVSGDKLSKLYSYTKYSKTFYYGSEQPV</sequence>
<evidence type="ECO:0000313" key="2">
    <source>
        <dbReference type="Proteomes" id="UP000198599"/>
    </source>
</evidence>
<dbReference type="AlphaFoldDB" id="A0A1I4Z2Z1"/>
<organism evidence="1 2">
    <name type="scientific">Roseovarius lutimaris</name>
    <dbReference type="NCBI Taxonomy" id="1005928"/>
    <lineage>
        <taxon>Bacteria</taxon>
        <taxon>Pseudomonadati</taxon>
        <taxon>Pseudomonadota</taxon>
        <taxon>Alphaproteobacteria</taxon>
        <taxon>Rhodobacterales</taxon>
        <taxon>Roseobacteraceae</taxon>
        <taxon>Roseovarius</taxon>
    </lineage>
</organism>
<keyword evidence="2" id="KW-1185">Reference proteome</keyword>
<dbReference type="Proteomes" id="UP000198599">
    <property type="component" value="Unassembled WGS sequence"/>
</dbReference>
<protein>
    <recommendedName>
        <fullName evidence="3">Sulfotransferase family protein</fullName>
    </recommendedName>
</protein>
<gene>
    <name evidence="1" type="ORF">SAMN04487859_102251</name>
</gene>
<proteinExistence type="predicted"/>
<evidence type="ECO:0008006" key="3">
    <source>
        <dbReference type="Google" id="ProtNLM"/>
    </source>
</evidence>
<evidence type="ECO:0000313" key="1">
    <source>
        <dbReference type="EMBL" id="SFN44557.1"/>
    </source>
</evidence>
<dbReference type="RefSeq" id="WP_143076286.1">
    <property type="nucleotide sequence ID" value="NZ_FOVP01000002.1"/>
</dbReference>
<dbReference type="InterPro" id="IPR027417">
    <property type="entry name" value="P-loop_NTPase"/>
</dbReference>